<feature type="non-terminal residue" evidence="2">
    <location>
        <position position="503"/>
    </location>
</feature>
<dbReference type="AlphaFoldDB" id="A0A9N9GUE7"/>
<evidence type="ECO:0000256" key="1">
    <source>
        <dbReference type="SAM" id="MobiDB-lite"/>
    </source>
</evidence>
<comment type="caution">
    <text evidence="2">The sequence shown here is derived from an EMBL/GenBank/DDBJ whole genome shotgun (WGS) entry which is preliminary data.</text>
</comment>
<organism evidence="2 3">
    <name type="scientific">Ambispora leptoticha</name>
    <dbReference type="NCBI Taxonomy" id="144679"/>
    <lineage>
        <taxon>Eukaryota</taxon>
        <taxon>Fungi</taxon>
        <taxon>Fungi incertae sedis</taxon>
        <taxon>Mucoromycota</taxon>
        <taxon>Glomeromycotina</taxon>
        <taxon>Glomeromycetes</taxon>
        <taxon>Archaeosporales</taxon>
        <taxon>Ambisporaceae</taxon>
        <taxon>Ambispora</taxon>
    </lineage>
</organism>
<proteinExistence type="predicted"/>
<accession>A0A9N9GUE7</accession>
<feature type="region of interest" description="Disordered" evidence="1">
    <location>
        <begin position="380"/>
        <end position="413"/>
    </location>
</feature>
<evidence type="ECO:0000313" key="3">
    <source>
        <dbReference type="Proteomes" id="UP000789508"/>
    </source>
</evidence>
<dbReference type="EMBL" id="CAJVPS010006621">
    <property type="protein sequence ID" value="CAG8627263.1"/>
    <property type="molecule type" value="Genomic_DNA"/>
</dbReference>
<sequence length="503" mass="55938">LSPPFPAAATQTNTKSQITKEKIKEVTNINYNKLAFNIQKRLYICPKIIQQLANAMMVILQETKEANAAQVLDCENRKGQRIFVDSEYESFLMRFLKKSVLQFDKSIDQDFKTLAIAKHHTKILIANRINEILAAWQKYVVTDEKGIIERRNIIEDLTKKLLVAQNTEMNDSSSANIKDDTQSNNIFLSSTPIESTVTFSPPTFLPMAETKINTTTIANDELLAQSPGLASVTTTTTTSNNHNHVSLHGEKLATEDEKKIVESLRKLDNIKEASETNAEEILMNSRKRASQKSLIEKASKVQKVNPSSSSDYINSYEIASSFPLLTTSRVSPFHSNEEPIIIQNTELIPVSSLQSSIHTTSSPPSISSYSPRQLSISIPENLSVGLPPPQQPPISSSSDTQNRNSEKSQIHLPSIQNLLELTENSLSSIMDRSSENSLSIGSPTGLHHHRRHSSFPSYHLPYQANQYYLYDNPAIIARSPTTNSNMGSPSLPSSLPQQNTCSN</sequence>
<feature type="region of interest" description="Disordered" evidence="1">
    <location>
        <begin position="434"/>
        <end position="453"/>
    </location>
</feature>
<keyword evidence="3" id="KW-1185">Reference proteome</keyword>
<dbReference type="Proteomes" id="UP000789508">
    <property type="component" value="Unassembled WGS sequence"/>
</dbReference>
<name>A0A9N9GUE7_9GLOM</name>
<protein>
    <submittedName>
        <fullName evidence="2">9657_t:CDS:1</fullName>
    </submittedName>
</protein>
<gene>
    <name evidence="2" type="ORF">ALEPTO_LOCUS9214</name>
</gene>
<reference evidence="2" key="1">
    <citation type="submission" date="2021-06" db="EMBL/GenBank/DDBJ databases">
        <authorList>
            <person name="Kallberg Y."/>
            <person name="Tangrot J."/>
            <person name="Rosling A."/>
        </authorList>
    </citation>
    <scope>NUCLEOTIDE SEQUENCE</scope>
    <source>
        <strain evidence="2">FL130A</strain>
    </source>
</reference>
<evidence type="ECO:0000313" key="2">
    <source>
        <dbReference type="EMBL" id="CAG8627263.1"/>
    </source>
</evidence>
<feature type="region of interest" description="Disordered" evidence="1">
    <location>
        <begin position="480"/>
        <end position="503"/>
    </location>
</feature>
<dbReference type="OrthoDB" id="2145297at2759"/>